<accession>A0A2N1PMG1</accession>
<name>A0A2N1PMG1_9BACT</name>
<feature type="compositionally biased region" description="Basic and acidic residues" evidence="1">
    <location>
        <begin position="44"/>
        <end position="56"/>
    </location>
</feature>
<feature type="region of interest" description="Disordered" evidence="1">
    <location>
        <begin position="28"/>
        <end position="62"/>
    </location>
</feature>
<sequence>METARKVLTCLLVAFALVSLGFSLGKHSVSRSGNSSGNIGSNLMDKDHNDKDKIGKGEPSNAAGMELSMKSKKAYSNDYLAVYYLHSSFRCSTCNTIEKYTRELLDTRYGPQLSRGEIVWHEVDFQVQEDLASQFQVVASCVVVARIRADKVISFSRLDDVWTHVEDRAAFEAYVSGAIDRESVALTREGKSGK</sequence>
<dbReference type="EMBL" id="PGXC01000016">
    <property type="protein sequence ID" value="PKK89531.1"/>
    <property type="molecule type" value="Genomic_DNA"/>
</dbReference>
<evidence type="ECO:0000313" key="3">
    <source>
        <dbReference type="Proteomes" id="UP000233256"/>
    </source>
</evidence>
<protein>
    <submittedName>
        <fullName evidence="2">Uncharacterized protein</fullName>
    </submittedName>
</protein>
<gene>
    <name evidence="2" type="ORF">CVV64_14070</name>
</gene>
<proteinExistence type="predicted"/>
<organism evidence="2 3">
    <name type="scientific">Candidatus Wallbacteria bacterium HGW-Wallbacteria-1</name>
    <dbReference type="NCBI Taxonomy" id="2013854"/>
    <lineage>
        <taxon>Bacteria</taxon>
        <taxon>Candidatus Walliibacteriota</taxon>
    </lineage>
</organism>
<evidence type="ECO:0000256" key="1">
    <source>
        <dbReference type="SAM" id="MobiDB-lite"/>
    </source>
</evidence>
<evidence type="ECO:0000313" key="2">
    <source>
        <dbReference type="EMBL" id="PKK89531.1"/>
    </source>
</evidence>
<dbReference type="NCBIfam" id="NF040494">
    <property type="entry name" value="nitrored_ArsF"/>
    <property type="match status" value="1"/>
</dbReference>
<reference evidence="2 3" key="1">
    <citation type="journal article" date="2017" name="ISME J.">
        <title>Potential for microbial H2 and metal transformations associated with novel bacteria and archaea in deep terrestrial subsurface sediments.</title>
        <authorList>
            <person name="Hernsdorf A.W."/>
            <person name="Amano Y."/>
            <person name="Miyakawa K."/>
            <person name="Ise K."/>
            <person name="Suzuki Y."/>
            <person name="Anantharaman K."/>
            <person name="Probst A."/>
            <person name="Burstein D."/>
            <person name="Thomas B.C."/>
            <person name="Banfield J.F."/>
        </authorList>
    </citation>
    <scope>NUCLEOTIDE SEQUENCE [LARGE SCALE GENOMIC DNA]</scope>
    <source>
        <strain evidence="2">HGW-Wallbacteria-1</strain>
    </source>
</reference>
<dbReference type="InterPro" id="IPR047698">
    <property type="entry name" value="ArsF-like"/>
</dbReference>
<feature type="compositionally biased region" description="Low complexity" evidence="1">
    <location>
        <begin position="30"/>
        <end position="42"/>
    </location>
</feature>
<comment type="caution">
    <text evidence="2">The sequence shown here is derived from an EMBL/GenBank/DDBJ whole genome shotgun (WGS) entry which is preliminary data.</text>
</comment>
<dbReference type="Proteomes" id="UP000233256">
    <property type="component" value="Unassembled WGS sequence"/>
</dbReference>
<dbReference type="AlphaFoldDB" id="A0A2N1PMG1"/>